<proteinExistence type="predicted"/>
<evidence type="ECO:0000313" key="9">
    <source>
        <dbReference type="Proteomes" id="UP001652740"/>
    </source>
</evidence>
<dbReference type="Pfam" id="PF13927">
    <property type="entry name" value="Ig_3"/>
    <property type="match status" value="1"/>
</dbReference>
<dbReference type="SMART" id="SM00408">
    <property type="entry name" value="IGc2"/>
    <property type="match status" value="3"/>
</dbReference>
<feature type="domain" description="Ig-like" evidence="8">
    <location>
        <begin position="350"/>
        <end position="442"/>
    </location>
</feature>
<evidence type="ECO:0000256" key="3">
    <source>
        <dbReference type="ARBA" id="ARBA00022989"/>
    </source>
</evidence>
<dbReference type="SUPFAM" id="SSF48726">
    <property type="entry name" value="Immunoglobulin"/>
    <property type="match status" value="4"/>
</dbReference>
<feature type="domain" description="Ig-like" evidence="8">
    <location>
        <begin position="26"/>
        <end position="135"/>
    </location>
</feature>
<evidence type="ECO:0000256" key="2">
    <source>
        <dbReference type="ARBA" id="ARBA00022692"/>
    </source>
</evidence>
<dbReference type="PANTHER" id="PTHR23278">
    <property type="entry name" value="SIDESTEP PROTEIN"/>
    <property type="match status" value="1"/>
</dbReference>
<dbReference type="AlphaFoldDB" id="A0A6J3CG86"/>
<name>A0A6J3CG86_GALME</name>
<keyword evidence="9" id="KW-1185">Reference proteome</keyword>
<dbReference type="SMART" id="SM00409">
    <property type="entry name" value="IG"/>
    <property type="match status" value="4"/>
</dbReference>
<dbReference type="InParanoid" id="A0A6J3CG86"/>
<dbReference type="InterPro" id="IPR007110">
    <property type="entry name" value="Ig-like_dom"/>
</dbReference>
<accession>A0A6J3CG86</accession>
<organism evidence="9 10">
    <name type="scientific">Galleria mellonella</name>
    <name type="common">Greater wax moth</name>
    <dbReference type="NCBI Taxonomy" id="7137"/>
    <lineage>
        <taxon>Eukaryota</taxon>
        <taxon>Metazoa</taxon>
        <taxon>Ecdysozoa</taxon>
        <taxon>Arthropoda</taxon>
        <taxon>Hexapoda</taxon>
        <taxon>Insecta</taxon>
        <taxon>Pterygota</taxon>
        <taxon>Neoptera</taxon>
        <taxon>Endopterygota</taxon>
        <taxon>Lepidoptera</taxon>
        <taxon>Glossata</taxon>
        <taxon>Ditrysia</taxon>
        <taxon>Pyraloidea</taxon>
        <taxon>Pyralidae</taxon>
        <taxon>Galleriinae</taxon>
        <taxon>Galleria</taxon>
    </lineage>
</organism>
<dbReference type="InterPro" id="IPR003598">
    <property type="entry name" value="Ig_sub2"/>
</dbReference>
<keyword evidence="4 6" id="KW-0472">Membrane</keyword>
<feature type="domain" description="Ig-like" evidence="8">
    <location>
        <begin position="143"/>
        <end position="237"/>
    </location>
</feature>
<feature type="signal peptide" evidence="7">
    <location>
        <begin position="1"/>
        <end position="23"/>
    </location>
</feature>
<evidence type="ECO:0000313" key="10">
    <source>
        <dbReference type="RefSeq" id="XP_031770134.2"/>
    </source>
</evidence>
<dbReference type="InterPro" id="IPR013783">
    <property type="entry name" value="Ig-like_fold"/>
</dbReference>
<evidence type="ECO:0000256" key="1">
    <source>
        <dbReference type="ARBA" id="ARBA00004167"/>
    </source>
</evidence>
<dbReference type="InterPro" id="IPR003599">
    <property type="entry name" value="Ig_sub"/>
</dbReference>
<dbReference type="GeneID" id="113514121"/>
<evidence type="ECO:0000256" key="5">
    <source>
        <dbReference type="ARBA" id="ARBA00023157"/>
    </source>
</evidence>
<dbReference type="InterPro" id="IPR013162">
    <property type="entry name" value="CD80_C2-set"/>
</dbReference>
<protein>
    <submittedName>
        <fullName evidence="10">Hemicentin-2-like isoform X2</fullName>
    </submittedName>
</protein>
<sequence>MGRRMRVTPALYLLLLIYTRVYTFIPGVDGPVSQQEALDGGNTTLHCNSSADTSDEQFTLLVWYKDNVPIFSFDTRVEIEWSNEGFNRSGRIRADVVSQPTALTISALTEDDEDLYHCRVDFLNSQTRNIGVNLTITVLPSKPFFLDEVGNKVEDRIGPYHEEDTLVLSCLVIGGRPPPHISWYSGSTLVDASDGASDIPSVKENVLYLPLNRDTPAELYCKASNTDLAPPLEASVHIEIYVSVQNVSIQWVEGVIGHTLRSGRPAVAQCTVHGSYPQPILEWWLDRQHLTKHSNQSWNNLTRTSISYLELIPSVAENGATLACVATNTAMAPSRGSKADVIKLNVTYSPIVEIAKLGDGDLSDVAELDPLHLECEVQANPPVNKFIWYHNDSEIVPGYIWGSNVYSHKLLVEEASRRHSGVYSCAASNNVGETRAEPLTITVYYPPECIGPGISLVKETIKCNVHGLPSPDTYFWHVQPAGLDVQHLTTGSPILPLSQINEPLSGTMKASCEAGNGIASQYEVCERIFSLESLRPPQPNQCDLAFEYGEFQMRCIPVENATYYEISVWRMSTSNSSLYLERRGSIGFGTRQALAQGGVEGAPGSIAPTWLVRGALGVLKSADEAGAAACNRYGCSAPLLLRPTENLLLAAEPPWWHFILEKDVGISLGAVVLVISFVVSTVLVVRLIRRPRGKPPPVIQVVQLDDLTRNYIDTMAG</sequence>
<comment type="subcellular location">
    <subcellularLocation>
        <location evidence="1">Membrane</location>
        <topology evidence="1">Single-pass membrane protein</topology>
    </subcellularLocation>
</comment>
<dbReference type="Pfam" id="PF08205">
    <property type="entry name" value="C2-set_2"/>
    <property type="match status" value="2"/>
</dbReference>
<evidence type="ECO:0000256" key="6">
    <source>
        <dbReference type="SAM" id="Phobius"/>
    </source>
</evidence>
<keyword evidence="5" id="KW-1015">Disulfide bond</keyword>
<dbReference type="Proteomes" id="UP001652740">
    <property type="component" value="Unplaced"/>
</dbReference>
<dbReference type="Gene3D" id="2.60.40.10">
    <property type="entry name" value="Immunoglobulins"/>
    <property type="match status" value="4"/>
</dbReference>
<dbReference type="KEGG" id="gmw:113514121"/>
<evidence type="ECO:0000259" key="8">
    <source>
        <dbReference type="PROSITE" id="PS50835"/>
    </source>
</evidence>
<dbReference type="CDD" id="cd00096">
    <property type="entry name" value="Ig"/>
    <property type="match status" value="1"/>
</dbReference>
<dbReference type="InterPro" id="IPR036179">
    <property type="entry name" value="Ig-like_dom_sf"/>
</dbReference>
<keyword evidence="7" id="KW-0732">Signal</keyword>
<feature type="transmembrane region" description="Helical" evidence="6">
    <location>
        <begin position="664"/>
        <end position="685"/>
    </location>
</feature>
<dbReference type="RefSeq" id="XP_031770134.2">
    <property type="nucleotide sequence ID" value="XM_031914274.2"/>
</dbReference>
<dbReference type="PANTHER" id="PTHR23278:SF19">
    <property type="entry name" value="OBSCURIN"/>
    <property type="match status" value="1"/>
</dbReference>
<feature type="domain" description="Ig-like" evidence="8">
    <location>
        <begin position="263"/>
        <end position="347"/>
    </location>
</feature>
<dbReference type="Pfam" id="PF07686">
    <property type="entry name" value="V-set"/>
    <property type="match status" value="1"/>
</dbReference>
<reference evidence="10" key="1">
    <citation type="submission" date="2025-08" db="UniProtKB">
        <authorList>
            <consortium name="RefSeq"/>
        </authorList>
    </citation>
    <scope>IDENTIFICATION</scope>
    <source>
        <tissue evidence="10">Whole larvae</tissue>
    </source>
</reference>
<dbReference type="PROSITE" id="PS50835">
    <property type="entry name" value="IG_LIKE"/>
    <property type="match status" value="4"/>
</dbReference>
<dbReference type="InterPro" id="IPR013106">
    <property type="entry name" value="Ig_V-set"/>
</dbReference>
<keyword evidence="3 6" id="KW-1133">Transmembrane helix</keyword>
<keyword evidence="2 6" id="KW-0812">Transmembrane</keyword>
<dbReference type="GO" id="GO:0016020">
    <property type="term" value="C:membrane"/>
    <property type="evidence" value="ECO:0007669"/>
    <property type="project" value="UniProtKB-SubCell"/>
</dbReference>
<evidence type="ECO:0000256" key="4">
    <source>
        <dbReference type="ARBA" id="ARBA00023136"/>
    </source>
</evidence>
<gene>
    <name evidence="10" type="primary">LOC113514121</name>
</gene>
<evidence type="ECO:0000256" key="7">
    <source>
        <dbReference type="SAM" id="SignalP"/>
    </source>
</evidence>
<feature type="chain" id="PRO_5045428446" evidence="7">
    <location>
        <begin position="24"/>
        <end position="717"/>
    </location>
</feature>